<evidence type="ECO:0000313" key="2">
    <source>
        <dbReference type="Proteomes" id="UP000465112"/>
    </source>
</evidence>
<dbReference type="EMBL" id="VHII01000015">
    <property type="protein sequence ID" value="KAF1379564.1"/>
    <property type="molecule type" value="Genomic_DNA"/>
</dbReference>
<keyword evidence="2" id="KW-1185">Reference proteome</keyword>
<protein>
    <submittedName>
        <fullName evidence="1">Uncharacterized protein</fullName>
    </submittedName>
</protein>
<dbReference type="Proteomes" id="UP000465112">
    <property type="component" value="Chromosome 15"/>
</dbReference>
<reference evidence="1 2" key="1">
    <citation type="submission" date="2019-06" db="EMBL/GenBank/DDBJ databases">
        <title>A chromosome-scale genome assembly of the European perch, Perca fluviatilis.</title>
        <authorList>
            <person name="Roques C."/>
            <person name="Zahm M."/>
            <person name="Cabau C."/>
            <person name="Klopp C."/>
            <person name="Bouchez O."/>
            <person name="Donnadieu C."/>
            <person name="Kuhl H."/>
            <person name="Gislard M."/>
            <person name="Guendouz S."/>
            <person name="Journot L."/>
            <person name="Haffray P."/>
            <person name="Bestin A."/>
            <person name="Morvezen R."/>
            <person name="Feron R."/>
            <person name="Wen M."/>
            <person name="Jouanno E."/>
            <person name="Herpin A."/>
            <person name="Schartl M."/>
            <person name="Postlethwait J."/>
            <person name="Schaerlinger B."/>
            <person name="Chardard D."/>
            <person name="Lecocq T."/>
            <person name="Poncet C."/>
            <person name="Jaffrelo L."/>
            <person name="Lampietro C."/>
            <person name="Guiguen Y."/>
        </authorList>
    </citation>
    <scope>NUCLEOTIDE SEQUENCE [LARGE SCALE GENOMIC DNA]</scope>
    <source>
        <tissue evidence="1">Blood</tissue>
    </source>
</reference>
<evidence type="ECO:0000313" key="1">
    <source>
        <dbReference type="EMBL" id="KAF1379564.1"/>
    </source>
</evidence>
<organism evidence="1 2">
    <name type="scientific">Perca fluviatilis</name>
    <name type="common">European perch</name>
    <dbReference type="NCBI Taxonomy" id="8168"/>
    <lineage>
        <taxon>Eukaryota</taxon>
        <taxon>Metazoa</taxon>
        <taxon>Chordata</taxon>
        <taxon>Craniata</taxon>
        <taxon>Vertebrata</taxon>
        <taxon>Euteleostomi</taxon>
        <taxon>Actinopterygii</taxon>
        <taxon>Neopterygii</taxon>
        <taxon>Teleostei</taxon>
        <taxon>Neoteleostei</taxon>
        <taxon>Acanthomorphata</taxon>
        <taxon>Eupercaria</taxon>
        <taxon>Perciformes</taxon>
        <taxon>Percoidei</taxon>
        <taxon>Percidae</taxon>
        <taxon>Percinae</taxon>
        <taxon>Perca</taxon>
    </lineage>
</organism>
<sequence>MWRIWDLLQQGNGKFAPQGPTAHFTDEVQSSHQIGVTCPHQKCTARQQKHGPALPCSLQDPILLSTFSA</sequence>
<comment type="caution">
    <text evidence="1">The sequence shown here is derived from an EMBL/GenBank/DDBJ whole genome shotgun (WGS) entry which is preliminary data.</text>
</comment>
<name>A0A6A5EV93_PERFL</name>
<dbReference type="AlphaFoldDB" id="A0A6A5EV93"/>
<proteinExistence type="predicted"/>
<gene>
    <name evidence="1" type="ORF">PFLUV_G00177360</name>
</gene>
<accession>A0A6A5EV93</accession>